<dbReference type="InterPro" id="IPR016181">
    <property type="entry name" value="Acyl_CoA_acyltransferase"/>
</dbReference>
<evidence type="ECO:0000313" key="4">
    <source>
        <dbReference type="EMBL" id="SDX66659.1"/>
    </source>
</evidence>
<dbReference type="GO" id="GO:0016747">
    <property type="term" value="F:acyltransferase activity, transferring groups other than amino-acyl groups"/>
    <property type="evidence" value="ECO:0007669"/>
    <property type="project" value="InterPro"/>
</dbReference>
<dbReference type="InterPro" id="IPR000182">
    <property type="entry name" value="GNAT_dom"/>
</dbReference>
<dbReference type="AlphaFoldDB" id="A0A1H3DLX8"/>
<gene>
    <name evidence="4" type="ORF">SAMN04488001_0153</name>
</gene>
<proteinExistence type="predicted"/>
<evidence type="ECO:0000313" key="5">
    <source>
        <dbReference type="Proteomes" id="UP000199441"/>
    </source>
</evidence>
<dbReference type="PROSITE" id="PS51186">
    <property type="entry name" value="GNAT"/>
    <property type="match status" value="1"/>
</dbReference>
<sequence>MTKTELEIRPYQAEDNAVLTAVWLDASRIAHDFLGAAKLTEQSKLVSDIYLPQAETWVACLDGKPVGFLGLMDNYIGGLFVSPDAQGRGIGQAMIAHGLKLKGTLTLDVYAKNLRTVAFYEKQGFVETDRRPTDKEGLPFEEISMSLSS</sequence>
<dbReference type="PANTHER" id="PTHR43800:SF1">
    <property type="entry name" value="PEPTIDYL-LYSINE N-ACETYLTRANSFERASE YJAB"/>
    <property type="match status" value="1"/>
</dbReference>
<dbReference type="CDD" id="cd04301">
    <property type="entry name" value="NAT_SF"/>
    <property type="match status" value="1"/>
</dbReference>
<name>A0A1H3DLX8_9RHOB</name>
<accession>A0A1H3DLX8</accession>
<dbReference type="Gene3D" id="3.40.630.30">
    <property type="match status" value="1"/>
</dbReference>
<feature type="domain" description="N-acetyltransferase" evidence="3">
    <location>
        <begin position="6"/>
        <end position="149"/>
    </location>
</feature>
<keyword evidence="5" id="KW-1185">Reference proteome</keyword>
<protein>
    <submittedName>
        <fullName evidence="4">Putative acetyltransferase</fullName>
    </submittedName>
</protein>
<reference evidence="5" key="1">
    <citation type="submission" date="2016-10" db="EMBL/GenBank/DDBJ databases">
        <authorList>
            <person name="Varghese N."/>
            <person name="Submissions S."/>
        </authorList>
    </citation>
    <scope>NUCLEOTIDE SEQUENCE [LARGE SCALE GENOMIC DNA]</scope>
    <source>
        <strain evidence="5">DSM 26922</strain>
    </source>
</reference>
<dbReference type="STRING" id="670155.SAMN04488001_0153"/>
<dbReference type="Proteomes" id="UP000199441">
    <property type="component" value="Unassembled WGS sequence"/>
</dbReference>
<keyword evidence="2" id="KW-0012">Acyltransferase</keyword>
<organism evidence="4 5">
    <name type="scientific">Litoreibacter albidus</name>
    <dbReference type="NCBI Taxonomy" id="670155"/>
    <lineage>
        <taxon>Bacteria</taxon>
        <taxon>Pseudomonadati</taxon>
        <taxon>Pseudomonadota</taxon>
        <taxon>Alphaproteobacteria</taxon>
        <taxon>Rhodobacterales</taxon>
        <taxon>Roseobacteraceae</taxon>
        <taxon>Litoreibacter</taxon>
    </lineage>
</organism>
<dbReference type="SUPFAM" id="SSF55729">
    <property type="entry name" value="Acyl-CoA N-acyltransferases (Nat)"/>
    <property type="match status" value="1"/>
</dbReference>
<dbReference type="RefSeq" id="WP_089949077.1">
    <property type="nucleotide sequence ID" value="NZ_FNOI01000011.1"/>
</dbReference>
<evidence type="ECO:0000256" key="1">
    <source>
        <dbReference type="ARBA" id="ARBA00022679"/>
    </source>
</evidence>
<evidence type="ECO:0000259" key="3">
    <source>
        <dbReference type="PROSITE" id="PS51186"/>
    </source>
</evidence>
<evidence type="ECO:0000256" key="2">
    <source>
        <dbReference type="ARBA" id="ARBA00023315"/>
    </source>
</evidence>
<dbReference type="PANTHER" id="PTHR43800">
    <property type="entry name" value="PEPTIDYL-LYSINE N-ACETYLTRANSFERASE YJAB"/>
    <property type="match status" value="1"/>
</dbReference>
<keyword evidence="1 4" id="KW-0808">Transferase</keyword>
<dbReference type="EMBL" id="FNOI01000011">
    <property type="protein sequence ID" value="SDX66659.1"/>
    <property type="molecule type" value="Genomic_DNA"/>
</dbReference>
<dbReference type="OrthoDB" id="7205533at2"/>
<dbReference type="Pfam" id="PF13508">
    <property type="entry name" value="Acetyltransf_7"/>
    <property type="match status" value="1"/>
</dbReference>